<feature type="region of interest" description="Disordered" evidence="1">
    <location>
        <begin position="111"/>
        <end position="145"/>
    </location>
</feature>
<name>A0A2Z7D2N7_9LAMI</name>
<keyword evidence="3" id="KW-1185">Reference proteome</keyword>
<dbReference type="Proteomes" id="UP000250235">
    <property type="component" value="Unassembled WGS sequence"/>
</dbReference>
<reference evidence="2 3" key="1">
    <citation type="journal article" date="2015" name="Proc. Natl. Acad. Sci. U.S.A.">
        <title>The resurrection genome of Boea hygrometrica: A blueprint for survival of dehydration.</title>
        <authorList>
            <person name="Xiao L."/>
            <person name="Yang G."/>
            <person name="Zhang L."/>
            <person name="Yang X."/>
            <person name="Zhao S."/>
            <person name="Ji Z."/>
            <person name="Zhou Q."/>
            <person name="Hu M."/>
            <person name="Wang Y."/>
            <person name="Chen M."/>
            <person name="Xu Y."/>
            <person name="Jin H."/>
            <person name="Xiao X."/>
            <person name="Hu G."/>
            <person name="Bao F."/>
            <person name="Hu Y."/>
            <person name="Wan P."/>
            <person name="Li L."/>
            <person name="Deng X."/>
            <person name="Kuang T."/>
            <person name="Xiang C."/>
            <person name="Zhu J.K."/>
            <person name="Oliver M.J."/>
            <person name="He Y."/>
        </authorList>
    </citation>
    <scope>NUCLEOTIDE SEQUENCE [LARGE SCALE GENOMIC DNA]</scope>
    <source>
        <strain evidence="3">cv. XS01</strain>
    </source>
</reference>
<organism evidence="2 3">
    <name type="scientific">Dorcoceras hygrometricum</name>
    <dbReference type="NCBI Taxonomy" id="472368"/>
    <lineage>
        <taxon>Eukaryota</taxon>
        <taxon>Viridiplantae</taxon>
        <taxon>Streptophyta</taxon>
        <taxon>Embryophyta</taxon>
        <taxon>Tracheophyta</taxon>
        <taxon>Spermatophyta</taxon>
        <taxon>Magnoliopsida</taxon>
        <taxon>eudicotyledons</taxon>
        <taxon>Gunneridae</taxon>
        <taxon>Pentapetalae</taxon>
        <taxon>asterids</taxon>
        <taxon>lamiids</taxon>
        <taxon>Lamiales</taxon>
        <taxon>Gesneriaceae</taxon>
        <taxon>Didymocarpoideae</taxon>
        <taxon>Trichosporeae</taxon>
        <taxon>Loxocarpinae</taxon>
        <taxon>Dorcoceras</taxon>
    </lineage>
</organism>
<dbReference type="AlphaFoldDB" id="A0A2Z7D2N7"/>
<proteinExistence type="predicted"/>
<evidence type="ECO:0000313" key="2">
    <source>
        <dbReference type="EMBL" id="KZV51139.1"/>
    </source>
</evidence>
<sequence>MDPSNKESVSACIRKGMCNMESSSHRDMVLGRLPSNWRASGSSGELLGPRVPRWLWGASGVSPARAAISDEGCDVTERRVGKLTRSRIRYSRSVVENQLLVANQQLAIQRRKGSSDANQQLAIQRRKGSSDANSAVDDLATQRRI</sequence>
<dbReference type="EMBL" id="KQ991968">
    <property type="protein sequence ID" value="KZV51139.1"/>
    <property type="molecule type" value="Genomic_DNA"/>
</dbReference>
<evidence type="ECO:0000256" key="1">
    <source>
        <dbReference type="SAM" id="MobiDB-lite"/>
    </source>
</evidence>
<accession>A0A2Z7D2N7</accession>
<gene>
    <name evidence="2" type="ORF">F511_06203</name>
</gene>
<protein>
    <submittedName>
        <fullName evidence="2">Uncharacterized protein</fullName>
    </submittedName>
</protein>
<evidence type="ECO:0000313" key="3">
    <source>
        <dbReference type="Proteomes" id="UP000250235"/>
    </source>
</evidence>